<evidence type="ECO:0000313" key="2">
    <source>
        <dbReference type="EMBL" id="KAG9465576.1"/>
    </source>
</evidence>
<comment type="caution">
    <text evidence="2">The sequence shown here is derived from an EMBL/GenBank/DDBJ whole genome shotgun (WGS) entry which is preliminary data.</text>
</comment>
<gene>
    <name evidence="2" type="ORF">GDO78_018070</name>
</gene>
<organism evidence="2 3">
    <name type="scientific">Eleutherodactylus coqui</name>
    <name type="common">Puerto Rican coqui</name>
    <dbReference type="NCBI Taxonomy" id="57060"/>
    <lineage>
        <taxon>Eukaryota</taxon>
        <taxon>Metazoa</taxon>
        <taxon>Chordata</taxon>
        <taxon>Craniata</taxon>
        <taxon>Vertebrata</taxon>
        <taxon>Euteleostomi</taxon>
        <taxon>Amphibia</taxon>
        <taxon>Batrachia</taxon>
        <taxon>Anura</taxon>
        <taxon>Neobatrachia</taxon>
        <taxon>Hyloidea</taxon>
        <taxon>Eleutherodactylidae</taxon>
        <taxon>Eleutherodactylinae</taxon>
        <taxon>Eleutherodactylus</taxon>
        <taxon>Eleutherodactylus</taxon>
    </lineage>
</organism>
<feature type="compositionally biased region" description="Basic residues" evidence="1">
    <location>
        <begin position="48"/>
        <end position="60"/>
    </location>
</feature>
<keyword evidence="3" id="KW-1185">Reference proteome</keyword>
<evidence type="ECO:0000256" key="1">
    <source>
        <dbReference type="SAM" id="MobiDB-lite"/>
    </source>
</evidence>
<dbReference type="EMBL" id="WNTK01002896">
    <property type="protein sequence ID" value="KAG9465576.1"/>
    <property type="molecule type" value="Genomic_DNA"/>
</dbReference>
<reference evidence="2" key="1">
    <citation type="thesis" date="2020" institute="ProQuest LLC" country="789 East Eisenhower Parkway, Ann Arbor, MI, USA">
        <title>Comparative Genomics and Chromosome Evolution.</title>
        <authorList>
            <person name="Mudd A.B."/>
        </authorList>
    </citation>
    <scope>NUCLEOTIDE SEQUENCE</scope>
    <source>
        <strain evidence="2">HN-11 Male</strain>
        <tissue evidence="2">Kidney and liver</tissue>
    </source>
</reference>
<feature type="region of interest" description="Disordered" evidence="1">
    <location>
        <begin position="45"/>
        <end position="82"/>
    </location>
</feature>
<evidence type="ECO:0000313" key="3">
    <source>
        <dbReference type="Proteomes" id="UP000770717"/>
    </source>
</evidence>
<name>A0A8J6BCW3_ELECQ</name>
<dbReference type="Proteomes" id="UP000770717">
    <property type="component" value="Unassembled WGS sequence"/>
</dbReference>
<proteinExistence type="predicted"/>
<protein>
    <submittedName>
        <fullName evidence="2">Uncharacterized protein</fullName>
    </submittedName>
</protein>
<dbReference type="AlphaFoldDB" id="A0A8J6BCW3"/>
<feature type="compositionally biased region" description="Polar residues" evidence="1">
    <location>
        <begin position="69"/>
        <end position="82"/>
    </location>
</feature>
<accession>A0A8J6BCW3</accession>
<sequence length="82" mass="9024">MSASCSKTARRWPSSVMISHHGTCHGDMFKESIDVSELRPSPVVAKQAHVHNKRSARSRVSRNASTSSHFTGGQRSTKICED</sequence>